<evidence type="ECO:0000313" key="3">
    <source>
        <dbReference type="Proteomes" id="UP000676336"/>
    </source>
</evidence>
<accession>A0A8S3B9V0</accession>
<reference evidence="1" key="1">
    <citation type="submission" date="2021-02" db="EMBL/GenBank/DDBJ databases">
        <authorList>
            <person name="Nowell W R."/>
        </authorList>
    </citation>
    <scope>NUCLEOTIDE SEQUENCE</scope>
</reference>
<dbReference type="EMBL" id="CAJOBJ010375834">
    <property type="protein sequence ID" value="CAF5225458.1"/>
    <property type="molecule type" value="Genomic_DNA"/>
</dbReference>
<name>A0A8S3B9V0_9BILA</name>
<evidence type="ECO:0000313" key="2">
    <source>
        <dbReference type="EMBL" id="CAF5225458.1"/>
    </source>
</evidence>
<comment type="caution">
    <text evidence="1">The sequence shown here is derived from an EMBL/GenBank/DDBJ whole genome shotgun (WGS) entry which is preliminary data.</text>
</comment>
<sequence>SSKPRLSNKTISQRDLDILYQLISKETRLKSMKSITPYGLLLSTITSSKSKKFTDACVVYQYQNIVKYDIIEDIFYGEQQDLYLLKIRSL</sequence>
<proteinExistence type="predicted"/>
<organism evidence="1 3">
    <name type="scientific">Rotaria magnacalcarata</name>
    <dbReference type="NCBI Taxonomy" id="392030"/>
    <lineage>
        <taxon>Eukaryota</taxon>
        <taxon>Metazoa</taxon>
        <taxon>Spiralia</taxon>
        <taxon>Gnathifera</taxon>
        <taxon>Rotifera</taxon>
        <taxon>Eurotatoria</taxon>
        <taxon>Bdelloidea</taxon>
        <taxon>Philodinida</taxon>
        <taxon>Philodinidae</taxon>
        <taxon>Rotaria</taxon>
    </lineage>
</organism>
<dbReference type="AlphaFoldDB" id="A0A8S3B9V0"/>
<feature type="non-terminal residue" evidence="1">
    <location>
        <position position="1"/>
    </location>
</feature>
<evidence type="ECO:0000313" key="1">
    <source>
        <dbReference type="EMBL" id="CAF4784120.1"/>
    </source>
</evidence>
<dbReference type="Proteomes" id="UP000681720">
    <property type="component" value="Unassembled WGS sequence"/>
</dbReference>
<dbReference type="Proteomes" id="UP000676336">
    <property type="component" value="Unassembled WGS sequence"/>
</dbReference>
<gene>
    <name evidence="2" type="ORF">GIL414_LOCUS86617</name>
    <name evidence="1" type="ORF">SMN809_LOCUS46475</name>
</gene>
<protein>
    <submittedName>
        <fullName evidence="1">Uncharacterized protein</fullName>
    </submittedName>
</protein>
<dbReference type="EMBL" id="CAJOBI010144640">
    <property type="protein sequence ID" value="CAF4784120.1"/>
    <property type="molecule type" value="Genomic_DNA"/>
</dbReference>